<evidence type="ECO:0000313" key="8">
    <source>
        <dbReference type="EMBL" id="KAA8917259.1"/>
    </source>
</evidence>
<dbReference type="PANTHER" id="PTHR31851">
    <property type="entry name" value="FE(2+)/MN(2+) TRANSPORTER PCL1"/>
    <property type="match status" value="1"/>
</dbReference>
<evidence type="ECO:0000256" key="2">
    <source>
        <dbReference type="ARBA" id="ARBA00007049"/>
    </source>
</evidence>
<dbReference type="GO" id="GO:0012505">
    <property type="term" value="C:endomembrane system"/>
    <property type="evidence" value="ECO:0007669"/>
    <property type="project" value="UniProtKB-SubCell"/>
</dbReference>
<sequence length="314" mass="33441">MVFVEIKRALFGKEEAVSSSGKQKNPSLLPIVTTQHHANHGAIPAEDPEDPNPNATSTNRAGDISRTNSVISGSSETTLSASMKEGGLVNPRVMSDMIIGLSDGLTVPFALTAGLSSLGDSKLVITGGLAELVSGAISMGLGGYLAAKSEHEYYESQVSKEMASYEQTPYTTIETLSSTLCEYKVSEETIKSFTDDLEKSPDDLIRFVLQVCKGLEEPETSRQFTSALTIGLAYFFGGFIPLIPYFFVHQVHWGLIISVIVMGVTLFAFGCIKTIVSIGTDCGKFKIVGNGIKMVLIGGVAAAAAWGLVRAIDK</sequence>
<reference evidence="8" key="1">
    <citation type="journal article" date="2019" name="G3 (Bethesda)">
        <title>Genome Assemblies of Two Rare Opportunistic Yeast Pathogens: Diutina rugosa (syn. Candida rugosa) and Trichomonascus ciferrii (syn. Candida ciferrii).</title>
        <authorList>
            <person name="Mixao V."/>
            <person name="Saus E."/>
            <person name="Hansen A.P."/>
            <person name="Lass-Florl C."/>
            <person name="Gabaldon T."/>
        </authorList>
    </citation>
    <scope>NUCLEOTIDE SEQUENCE</scope>
    <source>
        <strain evidence="8">CBS 4856</strain>
    </source>
</reference>
<dbReference type="CDD" id="cd02435">
    <property type="entry name" value="CCC1"/>
    <property type="match status" value="1"/>
</dbReference>
<feature type="region of interest" description="Disordered" evidence="6">
    <location>
        <begin position="41"/>
        <end position="78"/>
    </location>
</feature>
<evidence type="ECO:0000256" key="3">
    <source>
        <dbReference type="ARBA" id="ARBA00022692"/>
    </source>
</evidence>
<keyword evidence="9" id="KW-1185">Reference proteome</keyword>
<evidence type="ECO:0000256" key="1">
    <source>
        <dbReference type="ARBA" id="ARBA00004127"/>
    </source>
</evidence>
<evidence type="ECO:0000256" key="5">
    <source>
        <dbReference type="ARBA" id="ARBA00023136"/>
    </source>
</evidence>
<feature type="transmembrane region" description="Helical" evidence="7">
    <location>
        <begin position="287"/>
        <end position="309"/>
    </location>
</feature>
<dbReference type="VEuPathDB" id="FungiDB:TRICI_000597"/>
<keyword evidence="5 7" id="KW-0472">Membrane</keyword>
<keyword evidence="3 7" id="KW-0812">Transmembrane</keyword>
<dbReference type="GO" id="GO:0005384">
    <property type="term" value="F:manganese ion transmembrane transporter activity"/>
    <property type="evidence" value="ECO:0007669"/>
    <property type="project" value="InterPro"/>
</dbReference>
<comment type="subcellular location">
    <subcellularLocation>
        <location evidence="1">Endomembrane system</location>
        <topology evidence="1">Multi-pass membrane protein</topology>
    </subcellularLocation>
</comment>
<gene>
    <name evidence="8" type="ORF">TRICI_000597</name>
</gene>
<dbReference type="InterPro" id="IPR008217">
    <property type="entry name" value="Ccc1_fam"/>
</dbReference>
<dbReference type="EMBL" id="SWFS01000052">
    <property type="protein sequence ID" value="KAA8917259.1"/>
    <property type="molecule type" value="Genomic_DNA"/>
</dbReference>
<feature type="transmembrane region" description="Helical" evidence="7">
    <location>
        <begin position="253"/>
        <end position="275"/>
    </location>
</feature>
<name>A0A642VBR9_9ASCO</name>
<dbReference type="GO" id="GO:0030026">
    <property type="term" value="P:intracellular manganese ion homeostasis"/>
    <property type="evidence" value="ECO:0007669"/>
    <property type="project" value="InterPro"/>
</dbReference>
<comment type="similarity">
    <text evidence="2">Belongs to the CCC1 family.</text>
</comment>
<accession>A0A642VBR9</accession>
<dbReference type="Pfam" id="PF01988">
    <property type="entry name" value="VIT1"/>
    <property type="match status" value="1"/>
</dbReference>
<protein>
    <recommendedName>
        <fullName evidence="10">DUF125-domain-containing protein</fullName>
    </recommendedName>
</protein>
<dbReference type="Proteomes" id="UP000761534">
    <property type="component" value="Unassembled WGS sequence"/>
</dbReference>
<evidence type="ECO:0000256" key="6">
    <source>
        <dbReference type="SAM" id="MobiDB-lite"/>
    </source>
</evidence>
<feature type="compositionally biased region" description="Polar residues" evidence="6">
    <location>
        <begin position="53"/>
        <end position="78"/>
    </location>
</feature>
<evidence type="ECO:0008006" key="10">
    <source>
        <dbReference type="Google" id="ProtNLM"/>
    </source>
</evidence>
<dbReference type="OrthoDB" id="73465at2759"/>
<comment type="caution">
    <text evidence="8">The sequence shown here is derived from an EMBL/GenBank/DDBJ whole genome shotgun (WGS) entry which is preliminary data.</text>
</comment>
<evidence type="ECO:0000256" key="7">
    <source>
        <dbReference type="SAM" id="Phobius"/>
    </source>
</evidence>
<feature type="transmembrane region" description="Helical" evidence="7">
    <location>
        <begin position="227"/>
        <end position="247"/>
    </location>
</feature>
<keyword evidence="4 7" id="KW-1133">Transmembrane helix</keyword>
<organism evidence="8 9">
    <name type="scientific">Trichomonascus ciferrii</name>
    <dbReference type="NCBI Taxonomy" id="44093"/>
    <lineage>
        <taxon>Eukaryota</taxon>
        <taxon>Fungi</taxon>
        <taxon>Dikarya</taxon>
        <taxon>Ascomycota</taxon>
        <taxon>Saccharomycotina</taxon>
        <taxon>Dipodascomycetes</taxon>
        <taxon>Dipodascales</taxon>
        <taxon>Trichomonascaceae</taxon>
        <taxon>Trichomonascus</taxon>
        <taxon>Trichomonascus ciferrii complex</taxon>
    </lineage>
</organism>
<evidence type="ECO:0000256" key="4">
    <source>
        <dbReference type="ARBA" id="ARBA00022989"/>
    </source>
</evidence>
<proteinExistence type="inferred from homology"/>
<dbReference type="AlphaFoldDB" id="A0A642VBR9"/>
<evidence type="ECO:0000313" key="9">
    <source>
        <dbReference type="Proteomes" id="UP000761534"/>
    </source>
</evidence>